<feature type="transmembrane region" description="Helical" evidence="1">
    <location>
        <begin position="198"/>
        <end position="223"/>
    </location>
</feature>
<comment type="caution">
    <text evidence="2">The sequence shown here is derived from an EMBL/GenBank/DDBJ whole genome shotgun (WGS) entry which is preliminary data.</text>
</comment>
<accession>A0A3N4G1I6</accession>
<feature type="transmembrane region" description="Helical" evidence="1">
    <location>
        <begin position="95"/>
        <end position="117"/>
    </location>
</feature>
<dbReference type="RefSeq" id="WP_123781195.1">
    <property type="nucleotide sequence ID" value="NZ_RKMG01000037.1"/>
</dbReference>
<evidence type="ECO:0000313" key="2">
    <source>
        <dbReference type="EMBL" id="RPA56832.1"/>
    </source>
</evidence>
<sequence length="230" mass="26111">MRVQLASLPYTQNIKTFLTHFLISPIIQMFFYLLINQQYSGETNMTVLLASLLLSTSSFALGSMTQLLVMDASLGIFKEVTVHKPFSLKYWGDKFLAIFFCAAVLFIMNSMLLLMIGVDFAVMARAFMLLPYAIIFSAFLGIFSFILSAKMANDFFFANLFEAILPIVSGAAVSVELYPPLFKGFSRLFAYSYMTDFLYTGHFPFGILVIFMIIMITITVLLYKVIFRKK</sequence>
<dbReference type="EMBL" id="RKMG01000037">
    <property type="protein sequence ID" value="RPA56832.1"/>
    <property type="molecule type" value="Genomic_DNA"/>
</dbReference>
<name>A0A3N4G1I6_9LACT</name>
<keyword evidence="1" id="KW-0472">Membrane</keyword>
<dbReference type="Proteomes" id="UP000273977">
    <property type="component" value="Unassembled WGS sequence"/>
</dbReference>
<protein>
    <submittedName>
        <fullName evidence="2">Uncharacterized protein</fullName>
    </submittedName>
</protein>
<keyword evidence="1" id="KW-0812">Transmembrane</keyword>
<evidence type="ECO:0000256" key="1">
    <source>
        <dbReference type="SAM" id="Phobius"/>
    </source>
</evidence>
<reference evidence="2 3" key="1">
    <citation type="submission" date="2018-11" db="EMBL/GenBank/DDBJ databases">
        <title>Aerococcus sp. SJQ22, whole genome shotgun sequence.</title>
        <authorList>
            <person name="Sun L."/>
            <person name="Gao X."/>
            <person name="Chen W."/>
            <person name="Huang K."/>
        </authorList>
    </citation>
    <scope>NUCLEOTIDE SEQUENCE [LARGE SCALE GENOMIC DNA]</scope>
    <source>
        <strain evidence="2 3">SJQ22</strain>
    </source>
</reference>
<keyword evidence="1" id="KW-1133">Transmembrane helix</keyword>
<gene>
    <name evidence="2" type="ORF">EF384_08725</name>
</gene>
<feature type="transmembrane region" description="Helical" evidence="1">
    <location>
        <begin position="156"/>
        <end position="178"/>
    </location>
</feature>
<proteinExistence type="predicted"/>
<feature type="transmembrane region" description="Helical" evidence="1">
    <location>
        <begin position="129"/>
        <end position="149"/>
    </location>
</feature>
<keyword evidence="3" id="KW-1185">Reference proteome</keyword>
<organism evidence="2 3">
    <name type="scientific">Aerococcus agrisoli</name>
    <dbReference type="NCBI Taxonomy" id="2487350"/>
    <lineage>
        <taxon>Bacteria</taxon>
        <taxon>Bacillati</taxon>
        <taxon>Bacillota</taxon>
        <taxon>Bacilli</taxon>
        <taxon>Lactobacillales</taxon>
        <taxon>Aerococcaceae</taxon>
        <taxon>Aerococcus</taxon>
    </lineage>
</organism>
<dbReference type="AlphaFoldDB" id="A0A3N4G1I6"/>
<feature type="transmembrane region" description="Helical" evidence="1">
    <location>
        <begin position="47"/>
        <end position="74"/>
    </location>
</feature>
<feature type="transmembrane region" description="Helical" evidence="1">
    <location>
        <begin position="17"/>
        <end position="35"/>
    </location>
</feature>
<dbReference type="OrthoDB" id="2168834at2"/>
<evidence type="ECO:0000313" key="3">
    <source>
        <dbReference type="Proteomes" id="UP000273977"/>
    </source>
</evidence>